<dbReference type="Proteomes" id="UP000001940">
    <property type="component" value="Chromosome V"/>
</dbReference>
<dbReference type="Pfam" id="PF06852">
    <property type="entry name" value="DUF1248"/>
    <property type="match status" value="1"/>
</dbReference>
<dbReference type="Gene3D" id="3.40.630.90">
    <property type="match status" value="1"/>
</dbReference>
<dbReference type="OMA" id="TEGWAFQ"/>
<feature type="domain" description="DUF1248" evidence="1">
    <location>
        <begin position="15"/>
        <end position="170"/>
    </location>
</feature>
<dbReference type="STRING" id="6239.F44A2.7.1"/>
<dbReference type="InterPro" id="IPR041496">
    <property type="entry name" value="YitH/HolE_GNAT"/>
</dbReference>
<dbReference type="Pfam" id="PF18014">
    <property type="entry name" value="Acetyltransf_18"/>
    <property type="match status" value="1"/>
</dbReference>
<dbReference type="PaxDb" id="6239-F44A2.7"/>
<reference evidence="3 4" key="1">
    <citation type="journal article" date="1998" name="Science">
        <title>Genome sequence of the nematode C. elegans: a platform for investigating biology.</title>
        <authorList>
            <consortium name="The C. elegans sequencing consortium"/>
            <person name="Sulson J.E."/>
            <person name="Waterston R."/>
        </authorList>
    </citation>
    <scope>NUCLEOTIDE SEQUENCE [LARGE SCALE GENOMIC DNA]</scope>
    <source>
        <strain evidence="3 4">Bristol N2</strain>
    </source>
</reference>
<proteinExistence type="predicted"/>
<sequence>MTEVDIIDDEFILTYNPPNDVFKEFVHLVSTTEGWAFQENDYDIWKNNYSKHWMVMIQQKGTDRYVASVSLARSDLQDGTPLFTVAFFYCLVDFRNRSFGKYLFDKIQSIYGDHNCFLFGVGTMWQWYEKRYGFKELSPYFHCSAVIQIENLKIPSGIKEVDGVTVEDLKYDSVSEYDKGICKMSRTKVINTWLMACGVHSKMAVDSNGNCVGFGAIREVSLNRLTISPLYSDCPEIAAMILKSILNSFEFSTFKSLSTIYPSTNLAIPFVLTPFCDGVFVTKEFCRSQFTQKIIKTDEKKVFGIRHCAHGYV</sequence>
<dbReference type="HOGENOM" id="CLU_078337_0_0_1"/>
<dbReference type="SMR" id="Q20382"/>
<protein>
    <submittedName>
        <fullName evidence="3">N-acetyltransferase domain-containing protein</fullName>
    </submittedName>
</protein>
<keyword evidence="4" id="KW-1185">Reference proteome</keyword>
<dbReference type="IntAct" id="Q20382">
    <property type="interactions" value="1"/>
</dbReference>
<dbReference type="InterPro" id="IPR009658">
    <property type="entry name" value="DUF1248"/>
</dbReference>
<evidence type="ECO:0000313" key="4">
    <source>
        <dbReference type="Proteomes" id="UP000001940"/>
    </source>
</evidence>
<dbReference type="SUPFAM" id="SSF55729">
    <property type="entry name" value="Acyl-CoA N-acyltransferases (Nat)"/>
    <property type="match status" value="1"/>
</dbReference>
<evidence type="ECO:0000313" key="5">
    <source>
        <dbReference type="WormBase" id="F44A2.7"/>
    </source>
</evidence>
<evidence type="ECO:0000259" key="1">
    <source>
        <dbReference type="Pfam" id="PF06852"/>
    </source>
</evidence>
<dbReference type="eggNOG" id="ENOG502TJD1">
    <property type="taxonomic scope" value="Eukaryota"/>
</dbReference>
<dbReference type="PhylomeDB" id="Q20382"/>
<dbReference type="FunCoup" id="Q20382">
    <property type="interactions" value="6"/>
</dbReference>
<dbReference type="OrthoDB" id="6418983at2759"/>
<accession>Q20382</accession>
<dbReference type="DIP" id="DIP-25773N"/>
<name>Q20382_CAEEL</name>
<organism evidence="3 4">
    <name type="scientific">Caenorhabditis elegans</name>
    <dbReference type="NCBI Taxonomy" id="6239"/>
    <lineage>
        <taxon>Eukaryota</taxon>
        <taxon>Metazoa</taxon>
        <taxon>Ecdysozoa</taxon>
        <taxon>Nematoda</taxon>
        <taxon>Chromadorea</taxon>
        <taxon>Rhabditida</taxon>
        <taxon>Rhabditina</taxon>
        <taxon>Rhabditomorpha</taxon>
        <taxon>Rhabditoidea</taxon>
        <taxon>Rhabditidae</taxon>
        <taxon>Peloderinae</taxon>
        <taxon>Caenorhabditis</taxon>
    </lineage>
</organism>
<gene>
    <name evidence="3" type="ORF">CELE_F44A2.7</name>
    <name evidence="3 5" type="ORF">F44A2.7</name>
</gene>
<dbReference type="UCSC" id="F44A2.7">
    <property type="organism name" value="c. elegans"/>
</dbReference>
<dbReference type="KEGG" id="cel:CELE_F44A2.7"/>
<dbReference type="PANTHER" id="PTHR47408:SF2">
    <property type="entry name" value="DUF1248 DOMAIN-CONTAINING PROTEIN-RELATED"/>
    <property type="match status" value="1"/>
</dbReference>
<evidence type="ECO:0000313" key="3">
    <source>
        <dbReference type="EMBL" id="CCD71192.2"/>
    </source>
</evidence>
<dbReference type="InParanoid" id="Q20382"/>
<dbReference type="CTD" id="185721"/>
<dbReference type="PANTHER" id="PTHR47408">
    <property type="entry name" value="PROTEIN CBG01304-RELATED"/>
    <property type="match status" value="1"/>
</dbReference>
<dbReference type="Bgee" id="WBGene00018406">
    <property type="expression patterns" value="Expressed in embryo and 1 other cell type or tissue"/>
</dbReference>
<dbReference type="EMBL" id="BX284605">
    <property type="protein sequence ID" value="CCD71192.2"/>
    <property type="molecule type" value="Genomic_DNA"/>
</dbReference>
<dbReference type="AGR" id="WB:WBGene00018406"/>
<dbReference type="WormBase" id="F44A2.7">
    <property type="protein sequence ID" value="CE47670"/>
    <property type="gene ID" value="WBGene00018406"/>
</dbReference>
<evidence type="ECO:0000259" key="2">
    <source>
        <dbReference type="Pfam" id="PF18014"/>
    </source>
</evidence>
<dbReference type="AlphaFoldDB" id="Q20382"/>
<dbReference type="GeneID" id="185721"/>
<dbReference type="InterPro" id="IPR016181">
    <property type="entry name" value="Acyl_CoA_acyltransferase"/>
</dbReference>
<dbReference type="RefSeq" id="NP_505408.3">
    <property type="nucleotide sequence ID" value="NM_073007.3"/>
</dbReference>
<dbReference type="PIR" id="T29790">
    <property type="entry name" value="T29790"/>
</dbReference>
<feature type="domain" description="YitH/HolE acetyltransferase (GNAT)" evidence="2">
    <location>
        <begin position="174"/>
        <end position="248"/>
    </location>
</feature>